<dbReference type="SMART" id="SM01336">
    <property type="entry name" value="zf-PARP"/>
    <property type="match status" value="1"/>
</dbReference>
<dbReference type="GO" id="GO:0005634">
    <property type="term" value="C:nucleus"/>
    <property type="evidence" value="ECO:0007669"/>
    <property type="project" value="UniProtKB-SubCell"/>
</dbReference>
<evidence type="ECO:0000256" key="2">
    <source>
        <dbReference type="ARBA" id="ARBA00022723"/>
    </source>
</evidence>
<evidence type="ECO:0000256" key="5">
    <source>
        <dbReference type="ARBA" id="ARBA00023242"/>
    </source>
</evidence>
<dbReference type="SUPFAM" id="SSF57716">
    <property type="entry name" value="Glucocorticoid receptor-like (DNA-binding domain)"/>
    <property type="match status" value="1"/>
</dbReference>
<dbReference type="Gene3D" id="3.30.1740.10">
    <property type="entry name" value="Zinc finger, PARP-type"/>
    <property type="match status" value="1"/>
</dbReference>
<keyword evidence="2" id="KW-0479">Metal-binding</keyword>
<dbReference type="KEGG" id="tet:TTHERM_00773650"/>
<dbReference type="EMBL" id="GG662514">
    <property type="protein sequence ID" value="EAR83955.1"/>
    <property type="molecule type" value="Genomic_DNA"/>
</dbReference>
<dbReference type="OrthoDB" id="429950at2759"/>
<dbReference type="Pfam" id="PF08063">
    <property type="entry name" value="Zn_ribbon_PADR1"/>
    <property type="match status" value="1"/>
</dbReference>
<dbReference type="AlphaFoldDB" id="I7LZH7"/>
<accession>I7LZH7</accession>
<dbReference type="STRING" id="312017.I7LZH7"/>
<name>I7LZH7_TETTS</name>
<proteinExistence type="predicted"/>
<evidence type="ECO:0000256" key="3">
    <source>
        <dbReference type="ARBA" id="ARBA00022771"/>
    </source>
</evidence>
<dbReference type="Pfam" id="PF00645">
    <property type="entry name" value="zf-PARP"/>
    <property type="match status" value="1"/>
</dbReference>
<comment type="subcellular location">
    <subcellularLocation>
        <location evidence="1">Nucleus</location>
    </subcellularLocation>
</comment>
<evidence type="ECO:0000256" key="1">
    <source>
        <dbReference type="ARBA" id="ARBA00004123"/>
    </source>
</evidence>
<dbReference type="GeneID" id="7823690"/>
<feature type="domain" description="PARP-type" evidence="6">
    <location>
        <begin position="13"/>
        <end position="98"/>
    </location>
</feature>
<dbReference type="RefSeq" id="XP_001031618.1">
    <property type="nucleotide sequence ID" value="XM_001031618.1"/>
</dbReference>
<dbReference type="InterPro" id="IPR012982">
    <property type="entry name" value="PARP1-like_PADR1_Zn_ribbon"/>
</dbReference>
<keyword evidence="5" id="KW-0539">Nucleus</keyword>
<dbReference type="InterPro" id="IPR036957">
    <property type="entry name" value="Znf_PARP_sf"/>
</dbReference>
<sequence>MTTNFTNFYYDCFCAELAKSGRSQCKACYNPIENDSLRIGYKIYVNEEHSVISTKWYHPKCVVLPEKFTNLKVWDIEGIDDLESKYHKEIKESLKIQQGKKDQRVQHLPKITIRECKPTSKFNQQKTFDKQQWNKFVSYKEEFNNMDYKQLKQLLIKNDSCTFGGKKLLAKRCAILKMIGVVKHCPTCGGNRIRFYFADGQYYCPGYLDDTNWVDCKQWFDVDEIKGYDWIE</sequence>
<dbReference type="GO" id="GO:0008270">
    <property type="term" value="F:zinc ion binding"/>
    <property type="evidence" value="ECO:0007669"/>
    <property type="project" value="UniProtKB-KW"/>
</dbReference>
<dbReference type="Proteomes" id="UP000009168">
    <property type="component" value="Unassembled WGS sequence"/>
</dbReference>
<protein>
    <submittedName>
        <fullName evidence="7">Poly polymerase and DNA-ligase Zn-finger region family protein</fullName>
    </submittedName>
</protein>
<evidence type="ECO:0000313" key="8">
    <source>
        <dbReference type="Proteomes" id="UP000009168"/>
    </source>
</evidence>
<keyword evidence="3" id="KW-0863">Zinc-finger</keyword>
<keyword evidence="8" id="KW-1185">Reference proteome</keyword>
<evidence type="ECO:0000256" key="4">
    <source>
        <dbReference type="ARBA" id="ARBA00022833"/>
    </source>
</evidence>
<dbReference type="HOGENOM" id="CLU_1006312_0_0_1"/>
<gene>
    <name evidence="7" type="ORF">TTHERM_00773650</name>
</gene>
<evidence type="ECO:0000259" key="6">
    <source>
        <dbReference type="PROSITE" id="PS50064"/>
    </source>
</evidence>
<evidence type="ECO:0000313" key="7">
    <source>
        <dbReference type="EMBL" id="EAR83955.1"/>
    </source>
</evidence>
<dbReference type="GO" id="GO:0003677">
    <property type="term" value="F:DNA binding"/>
    <property type="evidence" value="ECO:0007669"/>
    <property type="project" value="InterPro"/>
</dbReference>
<dbReference type="PROSITE" id="PS50064">
    <property type="entry name" value="ZF_PARP_2"/>
    <property type="match status" value="1"/>
</dbReference>
<dbReference type="InParanoid" id="I7LZH7"/>
<organism evidence="7 8">
    <name type="scientific">Tetrahymena thermophila (strain SB210)</name>
    <dbReference type="NCBI Taxonomy" id="312017"/>
    <lineage>
        <taxon>Eukaryota</taxon>
        <taxon>Sar</taxon>
        <taxon>Alveolata</taxon>
        <taxon>Ciliophora</taxon>
        <taxon>Intramacronucleata</taxon>
        <taxon>Oligohymenophorea</taxon>
        <taxon>Hymenostomatida</taxon>
        <taxon>Tetrahymenina</taxon>
        <taxon>Tetrahymenidae</taxon>
        <taxon>Tetrahymena</taxon>
    </lineage>
</organism>
<dbReference type="InterPro" id="IPR001510">
    <property type="entry name" value="Znf_PARP"/>
</dbReference>
<dbReference type="SMART" id="SM01335">
    <property type="entry name" value="PADR1"/>
    <property type="match status" value="1"/>
</dbReference>
<reference evidence="8" key="1">
    <citation type="journal article" date="2006" name="PLoS Biol.">
        <title>Macronuclear genome sequence of the ciliate Tetrahymena thermophila, a model eukaryote.</title>
        <authorList>
            <person name="Eisen J.A."/>
            <person name="Coyne R.S."/>
            <person name="Wu M."/>
            <person name="Wu D."/>
            <person name="Thiagarajan M."/>
            <person name="Wortman J.R."/>
            <person name="Badger J.H."/>
            <person name="Ren Q."/>
            <person name="Amedeo P."/>
            <person name="Jones K.M."/>
            <person name="Tallon L.J."/>
            <person name="Delcher A.L."/>
            <person name="Salzberg S.L."/>
            <person name="Silva J.C."/>
            <person name="Haas B.J."/>
            <person name="Majoros W.H."/>
            <person name="Farzad M."/>
            <person name="Carlton J.M."/>
            <person name="Smith R.K. Jr."/>
            <person name="Garg J."/>
            <person name="Pearlman R.E."/>
            <person name="Karrer K.M."/>
            <person name="Sun L."/>
            <person name="Manning G."/>
            <person name="Elde N.C."/>
            <person name="Turkewitz A.P."/>
            <person name="Asai D.J."/>
            <person name="Wilkes D.E."/>
            <person name="Wang Y."/>
            <person name="Cai H."/>
            <person name="Collins K."/>
            <person name="Stewart B.A."/>
            <person name="Lee S.R."/>
            <person name="Wilamowska K."/>
            <person name="Weinberg Z."/>
            <person name="Ruzzo W.L."/>
            <person name="Wloga D."/>
            <person name="Gaertig J."/>
            <person name="Frankel J."/>
            <person name="Tsao C.-C."/>
            <person name="Gorovsky M.A."/>
            <person name="Keeling P.J."/>
            <person name="Waller R.F."/>
            <person name="Patron N.J."/>
            <person name="Cherry J.M."/>
            <person name="Stover N.A."/>
            <person name="Krieger C.J."/>
            <person name="del Toro C."/>
            <person name="Ryder H.F."/>
            <person name="Williamson S.C."/>
            <person name="Barbeau R.A."/>
            <person name="Hamilton E.P."/>
            <person name="Orias E."/>
        </authorList>
    </citation>
    <scope>NUCLEOTIDE SEQUENCE [LARGE SCALE GENOMIC DNA]</scope>
    <source>
        <strain evidence="8">SB210</strain>
    </source>
</reference>
<dbReference type="Gene3D" id="3.90.640.80">
    <property type="match status" value="1"/>
</dbReference>
<keyword evidence="4" id="KW-0862">Zinc</keyword>